<comment type="caution">
    <text evidence="3">The sequence shown here is derived from an EMBL/GenBank/DDBJ whole genome shotgun (WGS) entry which is preliminary data.</text>
</comment>
<dbReference type="GO" id="GO:0009898">
    <property type="term" value="C:cytoplasmic side of plasma membrane"/>
    <property type="evidence" value="ECO:0007669"/>
    <property type="project" value="TreeGrafter"/>
</dbReference>
<dbReference type="GO" id="GO:0008047">
    <property type="term" value="F:enzyme activator activity"/>
    <property type="evidence" value="ECO:0007669"/>
    <property type="project" value="InterPro"/>
</dbReference>
<feature type="signal peptide" evidence="2">
    <location>
        <begin position="1"/>
        <end position="21"/>
    </location>
</feature>
<keyword evidence="1 2" id="KW-0732">Signal</keyword>
<proteinExistence type="predicted"/>
<dbReference type="SUPFAM" id="SSF63707">
    <property type="entry name" value="Ganglioside M2 (gm2) activator"/>
    <property type="match status" value="1"/>
</dbReference>
<dbReference type="Gene3D" id="2.70.220.10">
    <property type="entry name" value="Ganglioside GM2 activator"/>
    <property type="match status" value="1"/>
</dbReference>
<accession>A0A9D4CZU7</accession>
<keyword evidence="4" id="KW-1185">Reference proteome</keyword>
<sequence length="194" mass="21756">MCRKMMFNLAVIVLCANGYLGYTPFRLTDCTSSPNRVVTVSGRLLDHPVRIPGHVRAPTTVVIHRPVNSGIRLDVTVEKFIFFDYFALPCVSRVGSCSYDACELLGRYDNKCPGQLRDSSFPCTCPFRDGEYNLQAFPFNVPNVRGPWSFLAYGDFRVTGRLVNITSGEEVNCYSVEFTVQSAAISSPWSLWGW</sequence>
<reference evidence="3" key="1">
    <citation type="journal article" date="2019" name="bioRxiv">
        <title>The Genome of the Zebra Mussel, Dreissena polymorpha: A Resource for Invasive Species Research.</title>
        <authorList>
            <person name="McCartney M.A."/>
            <person name="Auch B."/>
            <person name="Kono T."/>
            <person name="Mallez S."/>
            <person name="Zhang Y."/>
            <person name="Obille A."/>
            <person name="Becker A."/>
            <person name="Abrahante J.E."/>
            <person name="Garbe J."/>
            <person name="Badalamenti J.P."/>
            <person name="Herman A."/>
            <person name="Mangelson H."/>
            <person name="Liachko I."/>
            <person name="Sullivan S."/>
            <person name="Sone E.D."/>
            <person name="Koren S."/>
            <person name="Silverstein K.A.T."/>
            <person name="Beckman K.B."/>
            <person name="Gohl D.M."/>
        </authorList>
    </citation>
    <scope>NUCLEOTIDE SEQUENCE</scope>
    <source>
        <strain evidence="3">Duluth1</strain>
        <tissue evidence="3">Whole animal</tissue>
    </source>
</reference>
<dbReference type="GO" id="GO:0006689">
    <property type="term" value="P:ganglioside catabolic process"/>
    <property type="evidence" value="ECO:0007669"/>
    <property type="project" value="InterPro"/>
</dbReference>
<evidence type="ECO:0008006" key="5">
    <source>
        <dbReference type="Google" id="ProtNLM"/>
    </source>
</evidence>
<evidence type="ECO:0000313" key="4">
    <source>
        <dbReference type="Proteomes" id="UP000828390"/>
    </source>
</evidence>
<dbReference type="InterPro" id="IPR028996">
    <property type="entry name" value="GM2-AP"/>
</dbReference>
<name>A0A9D4CZU7_DREPO</name>
<dbReference type="GO" id="GO:0005319">
    <property type="term" value="F:lipid transporter activity"/>
    <property type="evidence" value="ECO:0007669"/>
    <property type="project" value="TreeGrafter"/>
</dbReference>
<dbReference type="AlphaFoldDB" id="A0A9D4CZU7"/>
<evidence type="ECO:0000313" key="3">
    <source>
        <dbReference type="EMBL" id="KAH3735214.1"/>
    </source>
</evidence>
<reference evidence="3" key="2">
    <citation type="submission" date="2020-11" db="EMBL/GenBank/DDBJ databases">
        <authorList>
            <person name="McCartney M.A."/>
            <person name="Auch B."/>
            <person name="Kono T."/>
            <person name="Mallez S."/>
            <person name="Becker A."/>
            <person name="Gohl D.M."/>
            <person name="Silverstein K.A.T."/>
            <person name="Koren S."/>
            <person name="Bechman K.B."/>
            <person name="Herman A."/>
            <person name="Abrahante J.E."/>
            <person name="Garbe J."/>
        </authorList>
    </citation>
    <scope>NUCLEOTIDE SEQUENCE</scope>
    <source>
        <strain evidence="3">Duluth1</strain>
        <tissue evidence="3">Whole animal</tissue>
    </source>
</reference>
<evidence type="ECO:0000256" key="1">
    <source>
        <dbReference type="ARBA" id="ARBA00022729"/>
    </source>
</evidence>
<gene>
    <name evidence="3" type="ORF">DPMN_041676</name>
</gene>
<feature type="chain" id="PRO_5038955188" description="MD-2-related lipid-recognition domain-containing protein" evidence="2">
    <location>
        <begin position="22"/>
        <end position="194"/>
    </location>
</feature>
<dbReference type="Proteomes" id="UP000828390">
    <property type="component" value="Unassembled WGS sequence"/>
</dbReference>
<dbReference type="InterPro" id="IPR036846">
    <property type="entry name" value="GM2-AP_sf"/>
</dbReference>
<organism evidence="3 4">
    <name type="scientific">Dreissena polymorpha</name>
    <name type="common">Zebra mussel</name>
    <name type="synonym">Mytilus polymorpha</name>
    <dbReference type="NCBI Taxonomy" id="45954"/>
    <lineage>
        <taxon>Eukaryota</taxon>
        <taxon>Metazoa</taxon>
        <taxon>Spiralia</taxon>
        <taxon>Lophotrochozoa</taxon>
        <taxon>Mollusca</taxon>
        <taxon>Bivalvia</taxon>
        <taxon>Autobranchia</taxon>
        <taxon>Heteroconchia</taxon>
        <taxon>Euheterodonta</taxon>
        <taxon>Imparidentia</taxon>
        <taxon>Neoheterodontei</taxon>
        <taxon>Myida</taxon>
        <taxon>Dreissenoidea</taxon>
        <taxon>Dreissenidae</taxon>
        <taxon>Dreissena</taxon>
    </lineage>
</organism>
<dbReference type="EMBL" id="JAIWYP010000011">
    <property type="protein sequence ID" value="KAH3735214.1"/>
    <property type="molecule type" value="Genomic_DNA"/>
</dbReference>
<dbReference type="PANTHER" id="PTHR17357:SF0">
    <property type="entry name" value="GANGLIOSIDE GM2 ACTIVATOR"/>
    <property type="match status" value="1"/>
</dbReference>
<protein>
    <recommendedName>
        <fullName evidence="5">MD-2-related lipid-recognition domain-containing protein</fullName>
    </recommendedName>
</protein>
<dbReference type="PANTHER" id="PTHR17357">
    <property type="entry name" value="GM2 GANGLIOSIDE ACTIVATOR PROTEIN"/>
    <property type="match status" value="1"/>
</dbReference>
<evidence type="ECO:0000256" key="2">
    <source>
        <dbReference type="SAM" id="SignalP"/>
    </source>
</evidence>